<evidence type="ECO:0000259" key="2">
    <source>
        <dbReference type="Pfam" id="PF14378"/>
    </source>
</evidence>
<feature type="transmembrane region" description="Helical" evidence="1">
    <location>
        <begin position="109"/>
        <end position="131"/>
    </location>
</feature>
<feature type="domain" description="Inositolphosphotransferase Aur1/Ipt1" evidence="2">
    <location>
        <begin position="143"/>
        <end position="328"/>
    </location>
</feature>
<evidence type="ECO:0000313" key="4">
    <source>
        <dbReference type="Proteomes" id="UP001597405"/>
    </source>
</evidence>
<feature type="transmembrane region" description="Helical" evidence="1">
    <location>
        <begin position="205"/>
        <end position="225"/>
    </location>
</feature>
<comment type="caution">
    <text evidence="3">The sequence shown here is derived from an EMBL/GenBank/DDBJ whole genome shotgun (WGS) entry which is preliminary data.</text>
</comment>
<evidence type="ECO:0000256" key="1">
    <source>
        <dbReference type="SAM" id="Phobius"/>
    </source>
</evidence>
<feature type="transmembrane region" description="Helical" evidence="1">
    <location>
        <begin position="36"/>
        <end position="57"/>
    </location>
</feature>
<dbReference type="Proteomes" id="UP001597405">
    <property type="component" value="Unassembled WGS sequence"/>
</dbReference>
<keyword evidence="1" id="KW-0472">Membrane</keyword>
<keyword evidence="1" id="KW-1133">Transmembrane helix</keyword>
<dbReference type="Pfam" id="PF14378">
    <property type="entry name" value="PAP2_3"/>
    <property type="match status" value="1"/>
</dbReference>
<proteinExistence type="predicted"/>
<feature type="transmembrane region" description="Helical" evidence="1">
    <location>
        <begin position="266"/>
        <end position="283"/>
    </location>
</feature>
<gene>
    <name evidence="3" type="ORF">ACFSOZ_13340</name>
</gene>
<keyword evidence="4" id="KW-1185">Reference proteome</keyword>
<dbReference type="RefSeq" id="WP_379098366.1">
    <property type="nucleotide sequence ID" value="NZ_JBHUGZ010000008.1"/>
</dbReference>
<sequence length="342" mass="37653">MHGSHPGCEIPADLPRARSAQWWGSNPAANLRNRRLVLFIVAMLVALMAATLLWLPFSTVDSNGNLGDAAILLPSVFLLALLEAIRWRLRKAPFRHREIWRDFARRIQVLVLALSSILFFSTWLLLFSYMATATAQPLMDMYLASADAALGFNWTAYVGWLDSHYLIASILSKAYFSLSFQLPLLPAMLALIARPDRVAEMIAQFELAGCLTCLIMLVVPAAGAFDFYHPSPDLLSSFGAGASTRHLDQLHALRTLKPFLIEHPEGLVTFPSFHAALAVIFAYSVRGIRFVALPVYLLNAMLILATPAEGSHYLVDVLAGVLVAAAAIQTVRWIGGTRAINR</sequence>
<dbReference type="EMBL" id="JBHUGZ010000008">
    <property type="protein sequence ID" value="MFD1983649.1"/>
    <property type="molecule type" value="Genomic_DNA"/>
</dbReference>
<dbReference type="InterPro" id="IPR026841">
    <property type="entry name" value="Aur1/Ipt1"/>
</dbReference>
<name>A0ABW4U9V0_9HYPH</name>
<protein>
    <submittedName>
        <fullName evidence="3">Phosphatase PAP2 family protein</fullName>
    </submittedName>
</protein>
<accession>A0ABW4U9V0</accession>
<organism evidence="3 4">
    <name type="scientific">Mesorhizobium newzealandense</name>
    <dbReference type="NCBI Taxonomy" id="1300302"/>
    <lineage>
        <taxon>Bacteria</taxon>
        <taxon>Pseudomonadati</taxon>
        <taxon>Pseudomonadota</taxon>
        <taxon>Alphaproteobacteria</taxon>
        <taxon>Hyphomicrobiales</taxon>
        <taxon>Phyllobacteriaceae</taxon>
        <taxon>Mesorhizobium</taxon>
    </lineage>
</organism>
<feature type="transmembrane region" description="Helical" evidence="1">
    <location>
        <begin position="313"/>
        <end position="334"/>
    </location>
</feature>
<feature type="transmembrane region" description="Helical" evidence="1">
    <location>
        <begin position="69"/>
        <end position="89"/>
    </location>
</feature>
<reference evidence="4" key="1">
    <citation type="journal article" date="2019" name="Int. J. Syst. Evol. Microbiol.">
        <title>The Global Catalogue of Microorganisms (GCM) 10K type strain sequencing project: providing services to taxonomists for standard genome sequencing and annotation.</title>
        <authorList>
            <consortium name="The Broad Institute Genomics Platform"/>
            <consortium name="The Broad Institute Genome Sequencing Center for Infectious Disease"/>
            <person name="Wu L."/>
            <person name="Ma J."/>
        </authorList>
    </citation>
    <scope>NUCLEOTIDE SEQUENCE [LARGE SCALE GENOMIC DNA]</scope>
    <source>
        <strain evidence="4">CGMCC 1.16225</strain>
    </source>
</reference>
<feature type="transmembrane region" description="Helical" evidence="1">
    <location>
        <begin position="174"/>
        <end position="193"/>
    </location>
</feature>
<keyword evidence="1" id="KW-0812">Transmembrane</keyword>
<feature type="transmembrane region" description="Helical" evidence="1">
    <location>
        <begin position="290"/>
        <end position="307"/>
    </location>
</feature>
<evidence type="ECO:0000313" key="3">
    <source>
        <dbReference type="EMBL" id="MFD1983649.1"/>
    </source>
</evidence>